<dbReference type="AlphaFoldDB" id="A0A917H3K2"/>
<keyword evidence="2" id="KW-1185">Reference proteome</keyword>
<dbReference type="PANTHER" id="PTHR38009">
    <property type="entry name" value="CONSERVED HYPOTHETICAL PHAGE TAIL PROTEIN"/>
    <property type="match status" value="1"/>
</dbReference>
<dbReference type="PANTHER" id="PTHR38009:SF1">
    <property type="entry name" value="CONSERVED HYPOTHETICAL PHAGE TAIL PROTEIN"/>
    <property type="match status" value="1"/>
</dbReference>
<dbReference type="Pfam" id="PF06841">
    <property type="entry name" value="Phage_T4_gp19"/>
    <property type="match status" value="1"/>
</dbReference>
<dbReference type="InterPro" id="IPR010667">
    <property type="entry name" value="Phage_T4_Gp19"/>
</dbReference>
<sequence length="147" mass="16243">MALEEFDNAPANGFTVTIDGIEVPRVIEVSGLKHEVDKIELKQQTKDGKYIVRQLIGRPKAGEITVTRGLTESKTVTDWLKTVMEGDVAGARKTAAVALLDYKGETVKTYNFVNCWVRSVEVNSLKAGATEQTTEKFVICYDESTVE</sequence>
<accession>A0A917H3K2</accession>
<dbReference type="EMBL" id="BMEQ01000024">
    <property type="protein sequence ID" value="GGG66491.1"/>
    <property type="molecule type" value="Genomic_DNA"/>
</dbReference>
<dbReference type="Proteomes" id="UP000638848">
    <property type="component" value="Unassembled WGS sequence"/>
</dbReference>
<comment type="caution">
    <text evidence="1">The sequence shown here is derived from an EMBL/GenBank/DDBJ whole genome shotgun (WGS) entry which is preliminary data.</text>
</comment>
<dbReference type="NCBIfam" id="TIGR02241">
    <property type="entry name" value="conserved hypothetical phage tail region protein"/>
    <property type="match status" value="1"/>
</dbReference>
<evidence type="ECO:0000313" key="1">
    <source>
        <dbReference type="EMBL" id="GGG66491.1"/>
    </source>
</evidence>
<dbReference type="GO" id="GO:0005198">
    <property type="term" value="F:structural molecule activity"/>
    <property type="evidence" value="ECO:0007669"/>
    <property type="project" value="InterPro"/>
</dbReference>
<protein>
    <submittedName>
        <fullName evidence="1">Phage tail protein</fullName>
    </submittedName>
</protein>
<proteinExistence type="predicted"/>
<evidence type="ECO:0000313" key="2">
    <source>
        <dbReference type="Proteomes" id="UP000638848"/>
    </source>
</evidence>
<name>A0A917H3K2_9MICC</name>
<reference evidence="1" key="2">
    <citation type="submission" date="2020-09" db="EMBL/GenBank/DDBJ databases">
        <authorList>
            <person name="Sun Q."/>
            <person name="Zhou Y."/>
        </authorList>
    </citation>
    <scope>NUCLEOTIDE SEQUENCE</scope>
    <source>
        <strain evidence="1">CGMCC 1.12187</strain>
    </source>
</reference>
<gene>
    <name evidence="1" type="ORF">GCM10011374_33260</name>
</gene>
<dbReference type="RefSeq" id="WP_188539250.1">
    <property type="nucleotide sequence ID" value="NZ_BMEQ01000024.1"/>
</dbReference>
<dbReference type="InterPro" id="IPR011747">
    <property type="entry name" value="CHP02241"/>
</dbReference>
<organism evidence="1 2">
    <name type="scientific">Kocuria dechangensis</name>
    <dbReference type="NCBI Taxonomy" id="1176249"/>
    <lineage>
        <taxon>Bacteria</taxon>
        <taxon>Bacillati</taxon>
        <taxon>Actinomycetota</taxon>
        <taxon>Actinomycetes</taxon>
        <taxon>Micrococcales</taxon>
        <taxon>Micrococcaceae</taxon>
        <taxon>Kocuria</taxon>
    </lineage>
</organism>
<reference evidence="1" key="1">
    <citation type="journal article" date="2014" name="Int. J. Syst. Evol. Microbiol.">
        <title>Complete genome sequence of Corynebacterium casei LMG S-19264T (=DSM 44701T), isolated from a smear-ripened cheese.</title>
        <authorList>
            <consortium name="US DOE Joint Genome Institute (JGI-PGF)"/>
            <person name="Walter F."/>
            <person name="Albersmeier A."/>
            <person name="Kalinowski J."/>
            <person name="Ruckert C."/>
        </authorList>
    </citation>
    <scope>NUCLEOTIDE SEQUENCE</scope>
    <source>
        <strain evidence="1">CGMCC 1.12187</strain>
    </source>
</reference>